<dbReference type="AlphaFoldDB" id="A0ABD0RT61"/>
<protein>
    <recommendedName>
        <fullName evidence="6">G-protein coupled receptors family 2 profile 2 domain-containing protein</fullName>
    </recommendedName>
</protein>
<keyword evidence="8" id="KW-1185">Reference proteome</keyword>
<evidence type="ECO:0000256" key="1">
    <source>
        <dbReference type="ARBA" id="ARBA00004141"/>
    </source>
</evidence>
<feature type="domain" description="G-protein coupled receptors family 2 profile 2" evidence="6">
    <location>
        <begin position="1"/>
        <end position="52"/>
    </location>
</feature>
<dbReference type="GO" id="GO:0016020">
    <property type="term" value="C:membrane"/>
    <property type="evidence" value="ECO:0007669"/>
    <property type="project" value="UniProtKB-SubCell"/>
</dbReference>
<dbReference type="EMBL" id="JAMKFB020000002">
    <property type="protein sequence ID" value="KAL0201720.1"/>
    <property type="molecule type" value="Genomic_DNA"/>
</dbReference>
<dbReference type="InterPro" id="IPR050332">
    <property type="entry name" value="GPCR_2"/>
</dbReference>
<keyword evidence="4 5" id="KW-0472">Membrane</keyword>
<reference evidence="7 8" key="1">
    <citation type="submission" date="2024-05" db="EMBL/GenBank/DDBJ databases">
        <title>Genome sequencing and assembly of Indian major carp, Cirrhinus mrigala (Hamilton, 1822).</title>
        <authorList>
            <person name="Mohindra V."/>
            <person name="Chowdhury L.M."/>
            <person name="Lal K."/>
            <person name="Jena J.K."/>
        </authorList>
    </citation>
    <scope>NUCLEOTIDE SEQUENCE [LARGE SCALE GENOMIC DNA]</scope>
    <source>
        <strain evidence="7">CM1030</strain>
        <tissue evidence="7">Blood</tissue>
    </source>
</reference>
<evidence type="ECO:0000313" key="8">
    <source>
        <dbReference type="Proteomes" id="UP001529510"/>
    </source>
</evidence>
<dbReference type="Proteomes" id="UP001529510">
    <property type="component" value="Unassembled WGS sequence"/>
</dbReference>
<name>A0ABD0RT61_CIRMR</name>
<accession>A0ABD0RT61</accession>
<dbReference type="Pfam" id="PF00002">
    <property type="entry name" value="7tm_2"/>
    <property type="match status" value="1"/>
</dbReference>
<evidence type="ECO:0000313" key="7">
    <source>
        <dbReference type="EMBL" id="KAL0201720.1"/>
    </source>
</evidence>
<feature type="transmembrane region" description="Helical" evidence="5">
    <location>
        <begin position="43"/>
        <end position="60"/>
    </location>
</feature>
<dbReference type="PANTHER" id="PTHR45620">
    <property type="entry name" value="PDF RECEPTOR-LIKE PROTEIN-RELATED"/>
    <property type="match status" value="1"/>
</dbReference>
<keyword evidence="2 5" id="KW-0812">Transmembrane</keyword>
<organism evidence="7 8">
    <name type="scientific">Cirrhinus mrigala</name>
    <name type="common">Mrigala</name>
    <dbReference type="NCBI Taxonomy" id="683832"/>
    <lineage>
        <taxon>Eukaryota</taxon>
        <taxon>Metazoa</taxon>
        <taxon>Chordata</taxon>
        <taxon>Craniata</taxon>
        <taxon>Vertebrata</taxon>
        <taxon>Euteleostomi</taxon>
        <taxon>Actinopterygii</taxon>
        <taxon>Neopterygii</taxon>
        <taxon>Teleostei</taxon>
        <taxon>Ostariophysi</taxon>
        <taxon>Cypriniformes</taxon>
        <taxon>Cyprinidae</taxon>
        <taxon>Labeoninae</taxon>
        <taxon>Labeonini</taxon>
        <taxon>Cirrhinus</taxon>
    </lineage>
</organism>
<dbReference type="Gene3D" id="1.20.1070.10">
    <property type="entry name" value="Rhodopsin 7-helix transmembrane proteins"/>
    <property type="match status" value="1"/>
</dbReference>
<evidence type="ECO:0000256" key="4">
    <source>
        <dbReference type="ARBA" id="ARBA00023136"/>
    </source>
</evidence>
<dbReference type="InterPro" id="IPR017981">
    <property type="entry name" value="GPCR_2-like_7TM"/>
</dbReference>
<sequence>VACKTAVTFFQFCILTNYFWLLVEGMYLQTLLALTFVSQRKYFWWYILIGWGWYILKNRFQEKGCV</sequence>
<dbReference type="InterPro" id="IPR000832">
    <property type="entry name" value="GPCR_2_secretin-like"/>
</dbReference>
<evidence type="ECO:0000256" key="3">
    <source>
        <dbReference type="ARBA" id="ARBA00022989"/>
    </source>
</evidence>
<evidence type="ECO:0000256" key="2">
    <source>
        <dbReference type="ARBA" id="ARBA00022692"/>
    </source>
</evidence>
<proteinExistence type="predicted"/>
<evidence type="ECO:0000259" key="6">
    <source>
        <dbReference type="PROSITE" id="PS50261"/>
    </source>
</evidence>
<dbReference type="PANTHER" id="PTHR45620:SF6">
    <property type="entry name" value="GROWTH HORMONE-RELEASING HORMONE-LIKE PEPTIDE RECEPTOR"/>
    <property type="match status" value="1"/>
</dbReference>
<comment type="caution">
    <text evidence="7">The sequence shown here is derived from an EMBL/GenBank/DDBJ whole genome shotgun (WGS) entry which is preliminary data.</text>
</comment>
<gene>
    <name evidence="7" type="ORF">M9458_004907</name>
</gene>
<evidence type="ECO:0000256" key="5">
    <source>
        <dbReference type="SAM" id="Phobius"/>
    </source>
</evidence>
<dbReference type="PRINTS" id="PR00249">
    <property type="entry name" value="GPCRSECRETIN"/>
</dbReference>
<keyword evidence="3 5" id="KW-1133">Transmembrane helix</keyword>
<comment type="subcellular location">
    <subcellularLocation>
        <location evidence="1">Membrane</location>
        <topology evidence="1">Multi-pass membrane protein</topology>
    </subcellularLocation>
</comment>
<feature type="non-terminal residue" evidence="7">
    <location>
        <position position="1"/>
    </location>
</feature>
<dbReference type="PROSITE" id="PS50261">
    <property type="entry name" value="G_PROTEIN_RECEP_F2_4"/>
    <property type="match status" value="1"/>
</dbReference>